<dbReference type="InterPro" id="IPR029058">
    <property type="entry name" value="AB_hydrolase_fold"/>
</dbReference>
<evidence type="ECO:0000313" key="1">
    <source>
        <dbReference type="EMBL" id="OKV07251.1"/>
    </source>
</evidence>
<dbReference type="EMBL" id="LRKC01000152">
    <property type="protein sequence ID" value="OKV07251.1"/>
    <property type="molecule type" value="Genomic_DNA"/>
</dbReference>
<reference evidence="1 2" key="1">
    <citation type="journal article" date="2017" name="Front. Cell. Infect. Microbiol.">
        <title>Chaperone-usher pili loci of human colonization factor-negative enterotoxigenic Escherichia coli.</title>
        <authorList>
            <person name="Del Canto F."/>
            <person name="Vidal R."/>
            <person name="Stine O.C."/>
            <person name="Pop M."/>
        </authorList>
    </citation>
    <scope>NUCLEOTIDE SEQUENCE [LARGE SCALE GENOMIC DNA]</scope>
    <source>
        <strain evidence="1 2">700324</strain>
    </source>
</reference>
<accession>A0A854BJH1</accession>
<dbReference type="Gene3D" id="3.40.50.1820">
    <property type="entry name" value="alpha/beta hydrolase"/>
    <property type="match status" value="1"/>
</dbReference>
<dbReference type="Proteomes" id="UP000185794">
    <property type="component" value="Unassembled WGS sequence"/>
</dbReference>
<dbReference type="Gene3D" id="1.10.10.800">
    <property type="match status" value="1"/>
</dbReference>
<organism evidence="1 2">
    <name type="scientific">Escherichia coli</name>
    <dbReference type="NCBI Taxonomy" id="562"/>
    <lineage>
        <taxon>Bacteria</taxon>
        <taxon>Pseudomonadati</taxon>
        <taxon>Pseudomonadota</taxon>
        <taxon>Gammaproteobacteria</taxon>
        <taxon>Enterobacterales</taxon>
        <taxon>Enterobacteriaceae</taxon>
        <taxon>Escherichia</taxon>
    </lineage>
</organism>
<name>A0A854BJH1_ECOLX</name>
<dbReference type="AlphaFoldDB" id="A0A854BJH1"/>
<sequence length="68" mass="7706">MVLNDAAMDARVKAMATNVMYDMSRALGHGVGEGKDRYFTADRRSVYSQQESRCRRRLCESSVRGRTS</sequence>
<comment type="caution">
    <text evidence="1">The sequence shown here is derived from an EMBL/GenBank/DDBJ whole genome shotgun (WGS) entry which is preliminary data.</text>
</comment>
<gene>
    <name evidence="1" type="ORF">AWP47_20135</name>
</gene>
<evidence type="ECO:0000313" key="2">
    <source>
        <dbReference type="Proteomes" id="UP000185794"/>
    </source>
</evidence>
<proteinExistence type="predicted"/>
<protein>
    <submittedName>
        <fullName evidence="1">Transposase</fullName>
    </submittedName>
</protein>